<name>A0A8T0LD55_PHAAN</name>
<dbReference type="EMBL" id="JABFOF010000001">
    <property type="protein sequence ID" value="KAG2410660.1"/>
    <property type="molecule type" value="Genomic_DNA"/>
</dbReference>
<gene>
    <name evidence="2" type="ORF">HKW66_Vig0013250</name>
</gene>
<evidence type="ECO:0000256" key="1">
    <source>
        <dbReference type="SAM" id="MobiDB-lite"/>
    </source>
</evidence>
<feature type="compositionally biased region" description="Acidic residues" evidence="1">
    <location>
        <begin position="66"/>
        <end position="78"/>
    </location>
</feature>
<accession>A0A8T0LD55</accession>
<protein>
    <submittedName>
        <fullName evidence="2">Uncharacterized protein</fullName>
    </submittedName>
</protein>
<dbReference type="AlphaFoldDB" id="A0A8T0LD55"/>
<evidence type="ECO:0000313" key="2">
    <source>
        <dbReference type="EMBL" id="KAG2410660.1"/>
    </source>
</evidence>
<comment type="caution">
    <text evidence="2">The sequence shown here is derived from an EMBL/GenBank/DDBJ whole genome shotgun (WGS) entry which is preliminary data.</text>
</comment>
<evidence type="ECO:0000313" key="3">
    <source>
        <dbReference type="Proteomes" id="UP000743370"/>
    </source>
</evidence>
<sequence length="134" mass="15533">MKPGPRIILVLEGKFPLETLSERVDLRTLLLHDLEPDNIPLNLTFARNEQHVNLGLKHPGKRRFEEEEEEDGEEKEEEEVICYVEKKMRNTRKESGSMRHGRRAVWHDHVIAINAGWYGGAWVPWRGTIARGGN</sequence>
<reference evidence="2 3" key="1">
    <citation type="submission" date="2020-05" db="EMBL/GenBank/DDBJ databases">
        <title>Vigna angularis (adzuki bean) Var. LongXiaoDou No. 4 denovo assembly.</title>
        <authorList>
            <person name="Xiang H."/>
        </authorList>
    </citation>
    <scope>NUCLEOTIDE SEQUENCE [LARGE SCALE GENOMIC DNA]</scope>
    <source>
        <tissue evidence="2">Leaf</tissue>
    </source>
</reference>
<organism evidence="2 3">
    <name type="scientific">Phaseolus angularis</name>
    <name type="common">Azuki bean</name>
    <name type="synonym">Vigna angularis</name>
    <dbReference type="NCBI Taxonomy" id="3914"/>
    <lineage>
        <taxon>Eukaryota</taxon>
        <taxon>Viridiplantae</taxon>
        <taxon>Streptophyta</taxon>
        <taxon>Embryophyta</taxon>
        <taxon>Tracheophyta</taxon>
        <taxon>Spermatophyta</taxon>
        <taxon>Magnoliopsida</taxon>
        <taxon>eudicotyledons</taxon>
        <taxon>Gunneridae</taxon>
        <taxon>Pentapetalae</taxon>
        <taxon>rosids</taxon>
        <taxon>fabids</taxon>
        <taxon>Fabales</taxon>
        <taxon>Fabaceae</taxon>
        <taxon>Papilionoideae</taxon>
        <taxon>50 kb inversion clade</taxon>
        <taxon>NPAAA clade</taxon>
        <taxon>indigoferoid/millettioid clade</taxon>
        <taxon>Phaseoleae</taxon>
        <taxon>Vigna</taxon>
    </lineage>
</organism>
<feature type="region of interest" description="Disordered" evidence="1">
    <location>
        <begin position="58"/>
        <end position="78"/>
    </location>
</feature>
<dbReference type="Proteomes" id="UP000743370">
    <property type="component" value="Unassembled WGS sequence"/>
</dbReference>
<proteinExistence type="predicted"/>